<feature type="domain" description="GGDEF" evidence="3">
    <location>
        <begin position="190"/>
        <end position="324"/>
    </location>
</feature>
<dbReference type="InterPro" id="IPR003018">
    <property type="entry name" value="GAF"/>
</dbReference>
<dbReference type="PANTHER" id="PTHR45138:SF9">
    <property type="entry name" value="DIGUANYLATE CYCLASE DGCM-RELATED"/>
    <property type="match status" value="1"/>
</dbReference>
<dbReference type="SMART" id="SM00065">
    <property type="entry name" value="GAF"/>
    <property type="match status" value="1"/>
</dbReference>
<sequence length="330" mass="37527">MAYQNELERLRELEKYAILDTSSEESFDRITRIAQKIMDVPIALITLVDEKRQWFLSKQGITFDETPREISFCTHAIQKDQPFIVHDATQDERFKHNPMVTEAPNVQFYAGIPLKSALGYNLGTLCVIDTKPRDISLDEIDILRDLASIVIDEIELRTIATQDFLTGMLRRQSFMLKANQEMLRAIRYDTNFSIIAIDIDHFKSVNDRYGHATGDLVLRKIADICRSTLREIDVPARFGGEEFIILLPQTDQHDAMIVAERIRKMIEKLVVEDSGNTVTVTTSLGVVDRITCGKNDINSILNMADDRLYEAKANGRNTIVPIIGQCDSSN</sequence>
<evidence type="ECO:0000313" key="5">
    <source>
        <dbReference type="Proteomes" id="UP000234881"/>
    </source>
</evidence>
<proteinExistence type="predicted"/>
<dbReference type="Gene3D" id="3.30.450.40">
    <property type="match status" value="1"/>
</dbReference>
<dbReference type="GO" id="GO:0052621">
    <property type="term" value="F:diguanylate cyclase activity"/>
    <property type="evidence" value="ECO:0007669"/>
    <property type="project" value="UniProtKB-EC"/>
</dbReference>
<dbReference type="SUPFAM" id="SSF55073">
    <property type="entry name" value="Nucleotide cyclase"/>
    <property type="match status" value="1"/>
</dbReference>
<evidence type="ECO:0000313" key="4">
    <source>
        <dbReference type="EMBL" id="PLW77670.1"/>
    </source>
</evidence>
<dbReference type="NCBIfam" id="TIGR00254">
    <property type="entry name" value="GGDEF"/>
    <property type="match status" value="1"/>
</dbReference>
<comment type="catalytic activity">
    <reaction evidence="2">
        <text>2 GTP = 3',3'-c-di-GMP + 2 diphosphate</text>
        <dbReference type="Rhea" id="RHEA:24898"/>
        <dbReference type="ChEBI" id="CHEBI:33019"/>
        <dbReference type="ChEBI" id="CHEBI:37565"/>
        <dbReference type="ChEBI" id="CHEBI:58805"/>
        <dbReference type="EC" id="2.7.7.65"/>
    </reaction>
</comment>
<dbReference type="SMART" id="SM00267">
    <property type="entry name" value="GGDEF"/>
    <property type="match status" value="1"/>
</dbReference>
<dbReference type="FunFam" id="3.30.70.270:FF:000001">
    <property type="entry name" value="Diguanylate cyclase domain protein"/>
    <property type="match status" value="1"/>
</dbReference>
<dbReference type="PANTHER" id="PTHR45138">
    <property type="entry name" value="REGULATORY COMPONENTS OF SENSORY TRANSDUCTION SYSTEM"/>
    <property type="match status" value="1"/>
</dbReference>
<dbReference type="PROSITE" id="PS50887">
    <property type="entry name" value="GGDEF"/>
    <property type="match status" value="1"/>
</dbReference>
<dbReference type="EMBL" id="PKUQ01000016">
    <property type="protein sequence ID" value="PLW77670.1"/>
    <property type="molecule type" value="Genomic_DNA"/>
</dbReference>
<comment type="caution">
    <text evidence="4">The sequence shown here is derived from an EMBL/GenBank/DDBJ whole genome shotgun (WGS) entry which is preliminary data.</text>
</comment>
<dbReference type="SUPFAM" id="SSF55781">
    <property type="entry name" value="GAF domain-like"/>
    <property type="match status" value="1"/>
</dbReference>
<name>A0A2N5XT65_9HYPH</name>
<dbReference type="Pfam" id="PF01590">
    <property type="entry name" value="GAF"/>
    <property type="match status" value="1"/>
</dbReference>
<dbReference type="InterPro" id="IPR029787">
    <property type="entry name" value="Nucleotide_cyclase"/>
</dbReference>
<evidence type="ECO:0000256" key="2">
    <source>
        <dbReference type="ARBA" id="ARBA00034247"/>
    </source>
</evidence>
<reference evidence="4 5" key="1">
    <citation type="submission" date="2018-01" db="EMBL/GenBank/DDBJ databases">
        <title>The draft genome sequence of Cohaesibacter sp. H1304.</title>
        <authorList>
            <person name="Wang N.-N."/>
            <person name="Du Z.-J."/>
        </authorList>
    </citation>
    <scope>NUCLEOTIDE SEQUENCE [LARGE SCALE GENOMIC DNA]</scope>
    <source>
        <strain evidence="4 5">H1304</strain>
    </source>
</reference>
<gene>
    <name evidence="4" type="ORF">C0081_10285</name>
</gene>
<accession>A0A2N5XT65</accession>
<dbReference type="AlphaFoldDB" id="A0A2N5XT65"/>
<dbReference type="InterPro" id="IPR029016">
    <property type="entry name" value="GAF-like_dom_sf"/>
</dbReference>
<keyword evidence="5" id="KW-1185">Reference proteome</keyword>
<dbReference type="Pfam" id="PF00990">
    <property type="entry name" value="GGDEF"/>
    <property type="match status" value="1"/>
</dbReference>
<evidence type="ECO:0000256" key="1">
    <source>
        <dbReference type="ARBA" id="ARBA00012528"/>
    </source>
</evidence>
<dbReference type="RefSeq" id="WP_101533686.1">
    <property type="nucleotide sequence ID" value="NZ_PKUQ01000016.1"/>
</dbReference>
<dbReference type="InterPro" id="IPR000160">
    <property type="entry name" value="GGDEF_dom"/>
</dbReference>
<dbReference type="InterPro" id="IPR050469">
    <property type="entry name" value="Diguanylate_Cyclase"/>
</dbReference>
<dbReference type="Gene3D" id="3.30.70.270">
    <property type="match status" value="1"/>
</dbReference>
<protein>
    <recommendedName>
        <fullName evidence="1">diguanylate cyclase</fullName>
        <ecNumber evidence="1">2.7.7.65</ecNumber>
    </recommendedName>
</protein>
<dbReference type="Proteomes" id="UP000234881">
    <property type="component" value="Unassembled WGS sequence"/>
</dbReference>
<dbReference type="CDD" id="cd01949">
    <property type="entry name" value="GGDEF"/>
    <property type="match status" value="1"/>
</dbReference>
<dbReference type="OrthoDB" id="315417at2"/>
<evidence type="ECO:0000259" key="3">
    <source>
        <dbReference type="PROSITE" id="PS50887"/>
    </source>
</evidence>
<organism evidence="4 5">
    <name type="scientific">Cohaesibacter celericrescens</name>
    <dbReference type="NCBI Taxonomy" id="2067669"/>
    <lineage>
        <taxon>Bacteria</taxon>
        <taxon>Pseudomonadati</taxon>
        <taxon>Pseudomonadota</taxon>
        <taxon>Alphaproteobacteria</taxon>
        <taxon>Hyphomicrobiales</taxon>
        <taxon>Cohaesibacteraceae</taxon>
    </lineage>
</organism>
<dbReference type="InterPro" id="IPR043128">
    <property type="entry name" value="Rev_trsase/Diguanyl_cyclase"/>
</dbReference>
<dbReference type="EC" id="2.7.7.65" evidence="1"/>